<dbReference type="STRING" id="299467.A0A443SV37"/>
<sequence>MCSKIFVGGVDANVPEEDIKSYFSQYGDVKAVELPFDHQRGRRRQFCFIVFESEASADAACMEPRQTIGGRECDIKMAQPQPRRMQHGGSYQMGEILHRAAA</sequence>
<organism evidence="4 5">
    <name type="scientific">Leptotrombidium deliense</name>
    <dbReference type="NCBI Taxonomy" id="299467"/>
    <lineage>
        <taxon>Eukaryota</taxon>
        <taxon>Metazoa</taxon>
        <taxon>Ecdysozoa</taxon>
        <taxon>Arthropoda</taxon>
        <taxon>Chelicerata</taxon>
        <taxon>Arachnida</taxon>
        <taxon>Acari</taxon>
        <taxon>Acariformes</taxon>
        <taxon>Trombidiformes</taxon>
        <taxon>Prostigmata</taxon>
        <taxon>Anystina</taxon>
        <taxon>Parasitengona</taxon>
        <taxon>Trombiculoidea</taxon>
        <taxon>Trombiculidae</taxon>
        <taxon>Leptotrombidium</taxon>
    </lineage>
</organism>
<dbReference type="PROSITE" id="PS50102">
    <property type="entry name" value="RRM"/>
    <property type="match status" value="1"/>
</dbReference>
<keyword evidence="5" id="KW-1185">Reference proteome</keyword>
<keyword evidence="1 2" id="KW-0694">RNA-binding</keyword>
<dbReference type="VEuPathDB" id="VectorBase:LDEU000665"/>
<reference evidence="4 5" key="1">
    <citation type="journal article" date="2018" name="Gigascience">
        <title>Genomes of trombidid mites reveal novel predicted allergens and laterally-transferred genes associated with secondary metabolism.</title>
        <authorList>
            <person name="Dong X."/>
            <person name="Chaisiri K."/>
            <person name="Xia D."/>
            <person name="Armstrong S.D."/>
            <person name="Fang Y."/>
            <person name="Donnelly M.J."/>
            <person name="Kadowaki T."/>
            <person name="McGarry J.W."/>
            <person name="Darby A.C."/>
            <person name="Makepeace B.L."/>
        </authorList>
    </citation>
    <scope>NUCLEOTIDE SEQUENCE [LARGE SCALE GENOMIC DNA]</scope>
    <source>
        <strain evidence="4">UoL-UT</strain>
    </source>
</reference>
<dbReference type="Pfam" id="PF00076">
    <property type="entry name" value="RRM_1"/>
    <property type="match status" value="1"/>
</dbReference>
<evidence type="ECO:0000256" key="1">
    <source>
        <dbReference type="ARBA" id="ARBA00022884"/>
    </source>
</evidence>
<dbReference type="SUPFAM" id="SSF54928">
    <property type="entry name" value="RNA-binding domain, RBD"/>
    <property type="match status" value="1"/>
</dbReference>
<dbReference type="InterPro" id="IPR053260">
    <property type="entry name" value="hnRNP"/>
</dbReference>
<dbReference type="SMART" id="SM00360">
    <property type="entry name" value="RRM"/>
    <property type="match status" value="1"/>
</dbReference>
<dbReference type="InterPro" id="IPR000504">
    <property type="entry name" value="RRM_dom"/>
</dbReference>
<feature type="domain" description="RRM" evidence="3">
    <location>
        <begin position="3"/>
        <end position="80"/>
    </location>
</feature>
<dbReference type="PANTHER" id="PTHR48035:SF2">
    <property type="entry name" value="RNA-BINDING REGION RNP-1 DOMAIN-CONTAINING PROTEIN"/>
    <property type="match status" value="1"/>
</dbReference>
<evidence type="ECO:0000256" key="2">
    <source>
        <dbReference type="PROSITE-ProRule" id="PRU00176"/>
    </source>
</evidence>
<dbReference type="Gene3D" id="3.30.70.330">
    <property type="match status" value="1"/>
</dbReference>
<dbReference type="GO" id="GO:0003723">
    <property type="term" value="F:RNA binding"/>
    <property type="evidence" value="ECO:0007669"/>
    <property type="project" value="UniProtKB-UniRule"/>
</dbReference>
<dbReference type="Proteomes" id="UP000288716">
    <property type="component" value="Unassembled WGS sequence"/>
</dbReference>
<name>A0A443SV37_9ACAR</name>
<accession>A0A443SV37</accession>
<proteinExistence type="predicted"/>
<comment type="caution">
    <text evidence="4">The sequence shown here is derived from an EMBL/GenBank/DDBJ whole genome shotgun (WGS) entry which is preliminary data.</text>
</comment>
<protein>
    <submittedName>
        <fullName evidence="4">RNA-binding squid-like protein</fullName>
    </submittedName>
</protein>
<dbReference type="OrthoDB" id="1875751at2759"/>
<dbReference type="EMBL" id="NCKV01000182">
    <property type="protein sequence ID" value="RWS31377.1"/>
    <property type="molecule type" value="Genomic_DNA"/>
</dbReference>
<dbReference type="AlphaFoldDB" id="A0A443SV37"/>
<dbReference type="InterPro" id="IPR012677">
    <property type="entry name" value="Nucleotide-bd_a/b_plait_sf"/>
</dbReference>
<evidence type="ECO:0000259" key="3">
    <source>
        <dbReference type="PROSITE" id="PS50102"/>
    </source>
</evidence>
<gene>
    <name evidence="4" type="ORF">B4U80_06777</name>
</gene>
<dbReference type="InterPro" id="IPR035979">
    <property type="entry name" value="RBD_domain_sf"/>
</dbReference>
<evidence type="ECO:0000313" key="5">
    <source>
        <dbReference type="Proteomes" id="UP000288716"/>
    </source>
</evidence>
<dbReference type="PANTHER" id="PTHR48035">
    <property type="entry name" value="HETEROGENEOUS NUCLEAR RIBONUCLEOPROTEIN 1"/>
    <property type="match status" value="1"/>
</dbReference>
<evidence type="ECO:0000313" key="4">
    <source>
        <dbReference type="EMBL" id="RWS31377.1"/>
    </source>
</evidence>